<keyword evidence="2" id="KW-0436">Ligase</keyword>
<dbReference type="InterPro" id="IPR026838">
    <property type="entry name" value="YheC/D"/>
</dbReference>
<dbReference type="Pfam" id="PF14398">
    <property type="entry name" value="ATPgrasp_YheCD"/>
    <property type="match status" value="1"/>
</dbReference>
<dbReference type="OrthoDB" id="7869153at2"/>
<feature type="compositionally biased region" description="Basic and acidic residues" evidence="1">
    <location>
        <begin position="481"/>
        <end position="504"/>
    </location>
</feature>
<feature type="compositionally biased region" description="Acidic residues" evidence="1">
    <location>
        <begin position="467"/>
        <end position="480"/>
    </location>
</feature>
<feature type="compositionally biased region" description="Low complexity" evidence="1">
    <location>
        <begin position="414"/>
        <end position="425"/>
    </location>
</feature>
<dbReference type="GO" id="GO:0016874">
    <property type="term" value="F:ligase activity"/>
    <property type="evidence" value="ECO:0007669"/>
    <property type="project" value="UniProtKB-KW"/>
</dbReference>
<organism evidence="2 3">
    <name type="scientific">Paenibacillus aquistagni</name>
    <dbReference type="NCBI Taxonomy" id="1852522"/>
    <lineage>
        <taxon>Bacteria</taxon>
        <taxon>Bacillati</taxon>
        <taxon>Bacillota</taxon>
        <taxon>Bacilli</taxon>
        <taxon>Bacillales</taxon>
        <taxon>Paenibacillaceae</taxon>
        <taxon>Paenibacillus</taxon>
    </lineage>
</organism>
<evidence type="ECO:0000256" key="1">
    <source>
        <dbReference type="SAM" id="MobiDB-lite"/>
    </source>
</evidence>
<reference evidence="2 3" key="1">
    <citation type="submission" date="2017-04" db="EMBL/GenBank/DDBJ databases">
        <authorList>
            <person name="Afonso C.L."/>
            <person name="Miller P.J."/>
            <person name="Scott M.A."/>
            <person name="Spackman E."/>
            <person name="Goraichik I."/>
            <person name="Dimitrov K.M."/>
            <person name="Suarez D.L."/>
            <person name="Swayne D.E."/>
        </authorList>
    </citation>
    <scope>NUCLEOTIDE SEQUENCE [LARGE SCALE GENOMIC DNA]</scope>
    <source>
        <strain evidence="2 3">11</strain>
    </source>
</reference>
<feature type="region of interest" description="Disordered" evidence="1">
    <location>
        <begin position="414"/>
        <end position="504"/>
    </location>
</feature>
<proteinExistence type="predicted"/>
<keyword evidence="3" id="KW-1185">Reference proteome</keyword>
<feature type="region of interest" description="Disordered" evidence="1">
    <location>
        <begin position="371"/>
        <end position="394"/>
    </location>
</feature>
<protein>
    <submittedName>
        <fullName evidence="2">Glutathione synthase/RimK-type ligase, ATP-grasp superfamily</fullName>
    </submittedName>
</protein>
<dbReference type="RefSeq" id="WP_085496601.1">
    <property type="nucleotide sequence ID" value="NZ_FXAZ01000005.1"/>
</dbReference>
<accession>A0A1X7LLC2</accession>
<gene>
    <name evidence="2" type="ORF">SAMN06295960_3688</name>
</gene>
<dbReference type="Proteomes" id="UP000193834">
    <property type="component" value="Unassembled WGS sequence"/>
</dbReference>
<dbReference type="SUPFAM" id="SSF56059">
    <property type="entry name" value="Glutathione synthetase ATP-binding domain-like"/>
    <property type="match status" value="1"/>
</dbReference>
<sequence length="521" mass="60432">MAQPVLGILALYINEQKQLEERHIYQKMIVAGKKLGLDVFVFTPQDVRDQPKRIYALTYQPSTKRWSRKWVPFPHMIFDRCRIQNTYRFEQLKRFRSKYRHLLFLNRPLRNKWTIYQVLSEVPAFEPYLPKTKLYSSIKEVQRMLKEHELIYLKPINGTGGRGILRLERLKSSKQLVYVQGRDQLRRIITPQRMSWNQLRAKMSAWNAKGRYLTQQGIALRLASGRVHDYRMLVQKDGTGTWTVTGCAGRVGAAKSITSNLHGGGAAVRMETLLRQWIGDEQKMLQVKEDAERLGVEVAKFLEQRYGALCELALDLAIDRCGHVWLLEVNPKPAREVFAKSGDKDTYALAIQRPLEYAKWLYEHQNSTKQESRASELRGHTSHEADSPAAPSHERLTLSALPADREPVEMASLLEEPPASLSSKLKPSRGSAKRPSKPFFPTLPQQPRRSSKTVDIAERRSQRSQVLDEEELQEPLLSDFDELRELDMQREEERRQQEKEQETKQLIELIQSFEKRMKSGS</sequence>
<evidence type="ECO:0000313" key="2">
    <source>
        <dbReference type="EMBL" id="SMG54274.1"/>
    </source>
</evidence>
<evidence type="ECO:0000313" key="3">
    <source>
        <dbReference type="Proteomes" id="UP000193834"/>
    </source>
</evidence>
<dbReference type="AlphaFoldDB" id="A0A1X7LLC2"/>
<dbReference type="EMBL" id="FXAZ01000005">
    <property type="protein sequence ID" value="SMG54274.1"/>
    <property type="molecule type" value="Genomic_DNA"/>
</dbReference>
<name>A0A1X7LLC2_9BACL</name>
<dbReference type="Gene3D" id="3.30.470.20">
    <property type="entry name" value="ATP-grasp fold, B domain"/>
    <property type="match status" value="1"/>
</dbReference>
<dbReference type="STRING" id="1852522.SAMN06295960_3688"/>